<evidence type="ECO:0000256" key="1">
    <source>
        <dbReference type="ARBA" id="ARBA00022598"/>
    </source>
</evidence>
<evidence type="ECO:0000313" key="7">
    <source>
        <dbReference type="RefSeq" id="XP_065672527.1"/>
    </source>
</evidence>
<dbReference type="InterPro" id="IPR020845">
    <property type="entry name" value="AMP-binding_CS"/>
</dbReference>
<dbReference type="InterPro" id="IPR042099">
    <property type="entry name" value="ANL_N_sf"/>
</dbReference>
<evidence type="ECO:0000313" key="6">
    <source>
        <dbReference type="Proteomes" id="UP001652625"/>
    </source>
</evidence>
<feature type="domain" description="AMP-dependent synthetase/ligase" evidence="5">
    <location>
        <begin position="57"/>
        <end position="473"/>
    </location>
</feature>
<keyword evidence="1 7" id="KW-0436">Ligase</keyword>
<evidence type="ECO:0000259" key="5">
    <source>
        <dbReference type="Pfam" id="PF00501"/>
    </source>
</evidence>
<dbReference type="GeneID" id="100215899"/>
<dbReference type="RefSeq" id="XP_065672528.1">
    <property type="nucleotide sequence ID" value="XM_065816456.1"/>
</dbReference>
<evidence type="ECO:0000256" key="2">
    <source>
        <dbReference type="ARBA" id="ARBA00022832"/>
    </source>
</evidence>
<evidence type="ECO:0000313" key="9">
    <source>
        <dbReference type="RefSeq" id="XP_065672529.1"/>
    </source>
</evidence>
<name>A0ABM4DDR0_HYDVU</name>
<evidence type="ECO:0000256" key="3">
    <source>
        <dbReference type="ARBA" id="ARBA00023098"/>
    </source>
</evidence>
<protein>
    <recommendedName>
        <fullName evidence="4">long-chain-fatty-acid--CoA ligase</fullName>
        <ecNumber evidence="4">6.2.1.3</ecNumber>
    </recommendedName>
</protein>
<dbReference type="InterPro" id="IPR000873">
    <property type="entry name" value="AMP-dep_synth/lig_dom"/>
</dbReference>
<evidence type="ECO:0000313" key="8">
    <source>
        <dbReference type="RefSeq" id="XP_065672528.1"/>
    </source>
</evidence>
<accession>A0ABM4DDR0</accession>
<dbReference type="PROSITE" id="PS00455">
    <property type="entry name" value="AMP_BINDING"/>
    <property type="match status" value="1"/>
</dbReference>
<dbReference type="RefSeq" id="XP_065672530.1">
    <property type="nucleotide sequence ID" value="XM_065816458.1"/>
</dbReference>
<dbReference type="PANTHER" id="PTHR43272:SF32">
    <property type="entry name" value="AMP-DEPENDENT SYNTHETASE_LIGASE DOMAIN-CONTAINING PROTEIN"/>
    <property type="match status" value="1"/>
</dbReference>
<evidence type="ECO:0000313" key="10">
    <source>
        <dbReference type="RefSeq" id="XP_065672530.1"/>
    </source>
</evidence>
<dbReference type="Pfam" id="PF23562">
    <property type="entry name" value="AMP-binding_C_3"/>
    <property type="match status" value="1"/>
</dbReference>
<dbReference type="EC" id="6.2.1.3" evidence="4"/>
<reference evidence="7 8" key="1">
    <citation type="submission" date="2025-05" db="UniProtKB">
        <authorList>
            <consortium name="RefSeq"/>
        </authorList>
    </citation>
    <scope>IDENTIFICATION</scope>
</reference>
<sequence>MSETKVSENSGVACNLAEAKEYWTCNRKEGVKIRFSGTEDSLSNSPAISIPEFYIRAVNKFFNRTAIKIEREGQWTSWTFQKCLEEVRTAAKAFIKLGLEPLNSVGILGSNSPEWFFADVGTIFAGGIVAGIYPTNSSEMCQFICEDSHCNIVVVENEFQLKKILEFWDQLPFLHAVVQYTGEIKEKRPNLYTWSEFMEIGRNVDDSILEQRVNMQAPNKCCILIYTSGTTGNPKGVMLSHDNICINAICVVRLLGIENDSFQHQLISYLPLSHIAAQIIDIWISTLAGACLTFAQPDALKGSLIKTIKQVRPTLFGGVPRVYEKIEESLKSVGANMTGFKKKLSSWTKQKLLLAYKNHELGESEPFGTFLAKRLIKKLHRKLGLDRCQMLFCGAAPISKETLEYFQSLCLPLNEIYGMSESTGPVTMSTPKQSKFLSVGKLLSINEGNILNPDEIGCGELSFRGRNVMMGYLNSEQKTKEVLSNDGWLRSGDVGKRDKNGFFYITGRIKELIITAGGENIAPVPIEDNIKAELPLISIAMVIGDQKKYLTCLLTLRVEIDMETGLSTDKLLPMAVKYCSELGVNATKSQEIAPNVPEPLRQAIQSGIDCANKKAISNASKVQKWTLLPFDFTTVGGELGPTQKLRRPHVMKMYQETIDEMYKS</sequence>
<evidence type="ECO:0000256" key="4">
    <source>
        <dbReference type="ARBA" id="ARBA00026121"/>
    </source>
</evidence>
<dbReference type="Gene3D" id="3.40.50.12780">
    <property type="entry name" value="N-terminal domain of ligase-like"/>
    <property type="match status" value="1"/>
</dbReference>
<organism evidence="6 10">
    <name type="scientific">Hydra vulgaris</name>
    <name type="common">Hydra</name>
    <name type="synonym">Hydra attenuata</name>
    <dbReference type="NCBI Taxonomy" id="6087"/>
    <lineage>
        <taxon>Eukaryota</taxon>
        <taxon>Metazoa</taxon>
        <taxon>Cnidaria</taxon>
        <taxon>Hydrozoa</taxon>
        <taxon>Hydroidolina</taxon>
        <taxon>Anthoathecata</taxon>
        <taxon>Aplanulata</taxon>
        <taxon>Hydridae</taxon>
        <taxon>Hydra</taxon>
    </lineage>
</organism>
<gene>
    <name evidence="7 8 9 10" type="primary">LOC100215899</name>
</gene>
<dbReference type="GO" id="GO:0016874">
    <property type="term" value="F:ligase activity"/>
    <property type="evidence" value="ECO:0007669"/>
    <property type="project" value="UniProtKB-KW"/>
</dbReference>
<dbReference type="PANTHER" id="PTHR43272">
    <property type="entry name" value="LONG-CHAIN-FATTY-ACID--COA LIGASE"/>
    <property type="match status" value="1"/>
</dbReference>
<dbReference type="RefSeq" id="XP_065672529.1">
    <property type="nucleotide sequence ID" value="XM_065816457.1"/>
</dbReference>
<dbReference type="SUPFAM" id="SSF56801">
    <property type="entry name" value="Acetyl-CoA synthetase-like"/>
    <property type="match status" value="1"/>
</dbReference>
<proteinExistence type="predicted"/>
<keyword evidence="2" id="KW-0276">Fatty acid metabolism</keyword>
<dbReference type="Pfam" id="PF00501">
    <property type="entry name" value="AMP-binding"/>
    <property type="match status" value="1"/>
</dbReference>
<dbReference type="Proteomes" id="UP001652625">
    <property type="component" value="Chromosome 13"/>
</dbReference>
<keyword evidence="3" id="KW-0443">Lipid metabolism</keyword>
<dbReference type="RefSeq" id="XP_065672527.1">
    <property type="nucleotide sequence ID" value="XM_065816455.1"/>
</dbReference>
<keyword evidence="6" id="KW-1185">Reference proteome</keyword>